<evidence type="ECO:0000313" key="3">
    <source>
        <dbReference type="EMBL" id="MBP1905434.1"/>
    </source>
</evidence>
<dbReference type="InterPro" id="IPR036457">
    <property type="entry name" value="PPM-type-like_dom_sf"/>
</dbReference>
<keyword evidence="1" id="KW-0472">Membrane</keyword>
<dbReference type="PROSITE" id="PS51746">
    <property type="entry name" value="PPM_2"/>
    <property type="match status" value="1"/>
</dbReference>
<comment type="caution">
    <text evidence="3">The sequence shown here is derived from an EMBL/GenBank/DDBJ whole genome shotgun (WGS) entry which is preliminary data.</text>
</comment>
<feature type="domain" description="PPM-type phosphatase" evidence="2">
    <location>
        <begin position="59"/>
        <end position="296"/>
    </location>
</feature>
<dbReference type="InterPro" id="IPR001932">
    <property type="entry name" value="PPM-type_phosphatase-like_dom"/>
</dbReference>
<keyword evidence="1" id="KW-1133">Transmembrane helix</keyword>
<dbReference type="SMART" id="SM00331">
    <property type="entry name" value="PP2C_SIG"/>
    <property type="match status" value="1"/>
</dbReference>
<dbReference type="SUPFAM" id="SSF81606">
    <property type="entry name" value="PP2C-like"/>
    <property type="match status" value="1"/>
</dbReference>
<gene>
    <name evidence="3" type="ORF">J2Z32_002064</name>
</gene>
<proteinExistence type="predicted"/>
<evidence type="ECO:0000259" key="2">
    <source>
        <dbReference type="PROSITE" id="PS51746"/>
    </source>
</evidence>
<dbReference type="CDD" id="cd00143">
    <property type="entry name" value="PP2Cc"/>
    <property type="match status" value="1"/>
</dbReference>
<dbReference type="Proteomes" id="UP001519272">
    <property type="component" value="Unassembled WGS sequence"/>
</dbReference>
<organism evidence="3 4">
    <name type="scientific">Paenibacillus turicensis</name>
    <dbReference type="NCBI Taxonomy" id="160487"/>
    <lineage>
        <taxon>Bacteria</taxon>
        <taxon>Bacillati</taxon>
        <taxon>Bacillota</taxon>
        <taxon>Bacilli</taxon>
        <taxon>Bacillales</taxon>
        <taxon>Paenibacillaceae</taxon>
        <taxon>Paenibacillus</taxon>
    </lineage>
</organism>
<keyword evidence="1" id="KW-0812">Transmembrane</keyword>
<dbReference type="Pfam" id="PF13672">
    <property type="entry name" value="PP2C_2"/>
    <property type="match status" value="1"/>
</dbReference>
<reference evidence="3 4" key="1">
    <citation type="submission" date="2021-03" db="EMBL/GenBank/DDBJ databases">
        <title>Genomic Encyclopedia of Type Strains, Phase IV (KMG-IV): sequencing the most valuable type-strain genomes for metagenomic binning, comparative biology and taxonomic classification.</title>
        <authorList>
            <person name="Goeker M."/>
        </authorList>
    </citation>
    <scope>NUCLEOTIDE SEQUENCE [LARGE SCALE GENOMIC DNA]</scope>
    <source>
        <strain evidence="3 4">DSM 14349</strain>
    </source>
</reference>
<keyword evidence="4" id="KW-1185">Reference proteome</keyword>
<evidence type="ECO:0000313" key="4">
    <source>
        <dbReference type="Proteomes" id="UP001519272"/>
    </source>
</evidence>
<dbReference type="RefSeq" id="WP_425342992.1">
    <property type="nucleotide sequence ID" value="NZ_JAGGKG010000008.1"/>
</dbReference>
<name>A0ABS4FS77_9BACL</name>
<evidence type="ECO:0000256" key="1">
    <source>
        <dbReference type="SAM" id="Phobius"/>
    </source>
</evidence>
<sequence>MLTWNSSYEPYVILTGALFIVFLLIGIRYRLKLLGGRGSISYINKSDDQVAMSMPTGLLIGNAQTIGRRQEQDDYFSSLVTRIGTMAVIGDGISGLKHGRMASTLAVTLFGKEFLKLDDPRNITEYFHHAASMSNRGILEQLGGAHGGTTLVAAVVTANRLHYAAVGDSMILLFRDGEFMALNSRHTLETMLEAKFLSGEITREEVTNHPQRNQLINYLGYEGFKSMEIGDPITVLPDDVIILCSDGVYDALTEVDMEQILMKKLCPQETAEQMIECVERKSYKHQDNATVIIMQV</sequence>
<protein>
    <submittedName>
        <fullName evidence="3">Serine/threonine protein phosphatase PrpC</fullName>
    </submittedName>
</protein>
<accession>A0ABS4FS77</accession>
<dbReference type="SMART" id="SM00332">
    <property type="entry name" value="PP2Cc"/>
    <property type="match status" value="1"/>
</dbReference>
<dbReference type="EMBL" id="JAGGKG010000008">
    <property type="protein sequence ID" value="MBP1905434.1"/>
    <property type="molecule type" value="Genomic_DNA"/>
</dbReference>
<dbReference type="Gene3D" id="3.60.40.10">
    <property type="entry name" value="PPM-type phosphatase domain"/>
    <property type="match status" value="1"/>
</dbReference>
<feature type="transmembrane region" description="Helical" evidence="1">
    <location>
        <begin position="12"/>
        <end position="31"/>
    </location>
</feature>